<dbReference type="PANTHER" id="PTHR13847:SF289">
    <property type="entry name" value="GLYCINE OXIDASE"/>
    <property type="match status" value="1"/>
</dbReference>
<dbReference type="InterPro" id="IPR036188">
    <property type="entry name" value="FAD/NAD-bd_sf"/>
</dbReference>
<dbReference type="GO" id="GO:0016491">
    <property type="term" value="F:oxidoreductase activity"/>
    <property type="evidence" value="ECO:0007669"/>
    <property type="project" value="UniProtKB-KW"/>
</dbReference>
<protein>
    <submittedName>
        <fullName evidence="3">D-amino-acid dehydrogenase</fullName>
    </submittedName>
</protein>
<evidence type="ECO:0000256" key="1">
    <source>
        <dbReference type="ARBA" id="ARBA00023002"/>
    </source>
</evidence>
<evidence type="ECO:0000313" key="3">
    <source>
        <dbReference type="EMBL" id="SHN50262.1"/>
    </source>
</evidence>
<dbReference type="Gene3D" id="3.50.50.60">
    <property type="entry name" value="FAD/NAD(P)-binding domain"/>
    <property type="match status" value="2"/>
</dbReference>
<dbReference type="AlphaFoldDB" id="A0A1M7RW80"/>
<dbReference type="STRING" id="1189325.SAMN04488119_102323"/>
<dbReference type="PANTHER" id="PTHR13847">
    <property type="entry name" value="SARCOSINE DEHYDROGENASE-RELATED"/>
    <property type="match status" value="1"/>
</dbReference>
<dbReference type="OrthoDB" id="9805337at2"/>
<dbReference type="SUPFAM" id="SSF51905">
    <property type="entry name" value="FAD/NAD(P)-binding domain"/>
    <property type="match status" value="1"/>
</dbReference>
<dbReference type="Gene3D" id="3.30.9.10">
    <property type="entry name" value="D-Amino Acid Oxidase, subunit A, domain 2"/>
    <property type="match status" value="1"/>
</dbReference>
<dbReference type="Pfam" id="PF01266">
    <property type="entry name" value="DAO"/>
    <property type="match status" value="1"/>
</dbReference>
<evidence type="ECO:0000313" key="4">
    <source>
        <dbReference type="Proteomes" id="UP000184066"/>
    </source>
</evidence>
<dbReference type="GO" id="GO:0005737">
    <property type="term" value="C:cytoplasm"/>
    <property type="evidence" value="ECO:0007669"/>
    <property type="project" value="TreeGrafter"/>
</dbReference>
<reference evidence="3 4" key="1">
    <citation type="submission" date="2016-12" db="EMBL/GenBank/DDBJ databases">
        <authorList>
            <person name="Song W.-J."/>
            <person name="Kurnit D.M."/>
        </authorList>
    </citation>
    <scope>NUCLEOTIDE SEQUENCE [LARGE SCALE GENOMIC DNA]</scope>
    <source>
        <strain evidence="3 4">CGMCC 1.10808</strain>
    </source>
</reference>
<accession>A0A1M7RW80</accession>
<name>A0A1M7RW80_9RHOB</name>
<gene>
    <name evidence="3" type="ORF">SAMN05216200_101195</name>
</gene>
<proteinExistence type="predicted"/>
<organism evidence="3 4">
    <name type="scientific">Oceanicella actignis</name>
    <dbReference type="NCBI Taxonomy" id="1189325"/>
    <lineage>
        <taxon>Bacteria</taxon>
        <taxon>Pseudomonadati</taxon>
        <taxon>Pseudomonadota</taxon>
        <taxon>Alphaproteobacteria</taxon>
        <taxon>Rhodobacterales</taxon>
        <taxon>Paracoccaceae</taxon>
        <taxon>Oceanicella</taxon>
    </lineage>
</organism>
<keyword evidence="1" id="KW-0560">Oxidoreductase</keyword>
<sequence length="424" mass="45284">MREEAKGGGEAPSALVIGAGITGVAAAERLRREGWRATLVDPVEPGDPEQASFGNGGILARCAVVPVSTPGLALRAPRMLLDPGSPLFLRWRDLPRLMPWLVPFLRAGREAEARRIAAALAMLTEDSVRQHQELAAGTPAAPFIRTGEYAYLYASRAAFEKDAWGFALRRELGFAWREADGAALRAADPALNPRYDFAAIFEDHGWIASPGGYVAALARHFLRQGGAHVKARARAIARDGTVTLEDGRTLRADRVILAAGVRSRELARGLGLEINMIAERGYHLELRGARPAPPIPYMIADGKFVATPMEGGLRCAGVVELADADAPPSAAPVRLLRRGAARLYPQLRWDEARSWMGRRPSTADSLPALGPVPGAPRVICAFGGQHVGLTIGPRLGRMAADLAAGRAPNADLRALAPERFGPAS</sequence>
<evidence type="ECO:0000259" key="2">
    <source>
        <dbReference type="Pfam" id="PF01266"/>
    </source>
</evidence>
<keyword evidence="4" id="KW-1185">Reference proteome</keyword>
<feature type="domain" description="FAD dependent oxidoreductase" evidence="2">
    <location>
        <begin position="15"/>
        <end position="402"/>
    </location>
</feature>
<dbReference type="InterPro" id="IPR006076">
    <property type="entry name" value="FAD-dep_OxRdtase"/>
</dbReference>
<dbReference type="Proteomes" id="UP000184066">
    <property type="component" value="Unassembled WGS sequence"/>
</dbReference>
<dbReference type="RefSeq" id="WP_072745783.1">
    <property type="nucleotide sequence ID" value="NZ_FOHL01000002.1"/>
</dbReference>
<dbReference type="EMBL" id="FRDL01000001">
    <property type="protein sequence ID" value="SHN50262.1"/>
    <property type="molecule type" value="Genomic_DNA"/>
</dbReference>
<dbReference type="SUPFAM" id="SSF54373">
    <property type="entry name" value="FAD-linked reductases, C-terminal domain"/>
    <property type="match status" value="1"/>
</dbReference>